<keyword evidence="3" id="KW-1185">Reference proteome</keyword>
<dbReference type="InterPro" id="IPR001343">
    <property type="entry name" value="Hemolysn_Ca-bd"/>
</dbReference>
<dbReference type="Pfam" id="PF13946">
    <property type="entry name" value="DUF4214"/>
    <property type="match status" value="2"/>
</dbReference>
<reference evidence="2 3" key="1">
    <citation type="submission" date="2016-10" db="EMBL/GenBank/DDBJ databases">
        <authorList>
            <person name="de Groot N.N."/>
        </authorList>
    </citation>
    <scope>NUCLEOTIDE SEQUENCE [LARGE SCALE GENOMIC DNA]</scope>
    <source>
        <strain evidence="2 3">DSM 24677</strain>
    </source>
</reference>
<dbReference type="PRINTS" id="PR00313">
    <property type="entry name" value="CABNDNGRPT"/>
</dbReference>
<dbReference type="SUPFAM" id="SSF63829">
    <property type="entry name" value="Calcium-dependent phosphotriesterase"/>
    <property type="match status" value="1"/>
</dbReference>
<dbReference type="SUPFAM" id="SSF51120">
    <property type="entry name" value="beta-Roll"/>
    <property type="match status" value="2"/>
</dbReference>
<accession>A0A1H3MAH0</accession>
<dbReference type="STRING" id="576131.SAMN05444486_103490"/>
<dbReference type="InterPro" id="IPR038255">
    <property type="entry name" value="PBS_linker_sf"/>
</dbReference>
<dbReference type="PROSITE" id="PS00330">
    <property type="entry name" value="HEMOLYSIN_CALCIUM"/>
    <property type="match status" value="1"/>
</dbReference>
<dbReference type="AlphaFoldDB" id="A0A1H3MAH0"/>
<dbReference type="Gene3D" id="2.150.10.10">
    <property type="entry name" value="Serralysin-like metalloprotease, C-terminal"/>
    <property type="match status" value="1"/>
</dbReference>
<dbReference type="InterPro" id="IPR025282">
    <property type="entry name" value="DUF4214"/>
</dbReference>
<organism evidence="2 3">
    <name type="scientific">Lentibacter algarum</name>
    <dbReference type="NCBI Taxonomy" id="576131"/>
    <lineage>
        <taxon>Bacteria</taxon>
        <taxon>Pseudomonadati</taxon>
        <taxon>Pseudomonadota</taxon>
        <taxon>Alphaproteobacteria</taxon>
        <taxon>Rhodobacterales</taxon>
        <taxon>Roseobacteraceae</taxon>
        <taxon>Lentibacter</taxon>
    </lineage>
</organism>
<name>A0A1H3MAH0_9RHOB</name>
<sequence>MGYFRHLTTSVNGADTHVTHISDLALHETTAGVKVYSASGRGGGVQVRDVSLTLSQEVDYLPEGGLGSPTQFVLTQLGAQYALLLAGPAQDGLSGWWLDSTGQIAGRIDMAGPSLEAMTAIEAVALGGETFFFSAARNTVGITIWRETPQGNLSIVSQTPVGEVTAGNDIFALEHIVVSGRDYLLALSLHDNSLRSFELGANGSMQLVDSIERRDGFAVSNPTLITKVVLGDSVFVLVGSMGSSTITVSQMEADGTLTLVEQVRDDLNTRFQSISVLEAIVVDGKAYVVAGGSDDGLSLLTLLPDGRLLHLEAIADDLEMALSNPSSVVLAEQGGKIALYTVGLTDQSFGASGIGRFEIDQNAGGPSGQVLEGSAAADELEGGAGADQILGGAGDDRLNGGAGADIILDGAGSDRMWGGAGADIFVLSGDGENDFIEDFEIGVDRIDMSDMGRFYSFEALTFESKNYGAIIGFGGETLTIKTMGKVRLEAEDFQYADLFDLGHISIDVLSDEQLLPASPGPSVLTGGTELIGVRNHLGMDLHIGGAVDPLQDAAAASIYRLYQATLDRAPDRDGHRNWTEALLDGRLDLEAAAGGFVGSREFQNVYGDLTDYSFVTQLYNNVLDRAPDQAGLENWMGALANGFSRAQVVMGFSESREFVNATFQKAHEFSREGYRSEWTDDVFRLYRATFDRTPDAQGLHNWADWLAGGQPITEAATHFVASAEFQKTYGNLSDAEFITLLYNNVLERAPDQGGFENWTGALASGMSRGDVVSGFAQSAEFRAATTEDVTAWVRAQGVDDILDGGAGRNVLFGGMWTDSFVFDAQEDGSHEVVGLEVWDQLVFTGFGYFGAMDLRNHLSADGRDTVFQDQGVEVRFIETPLDMLYDDQLFGW</sequence>
<feature type="domain" description="DUF4214" evidence="1">
    <location>
        <begin position="716"/>
        <end position="783"/>
    </location>
</feature>
<feature type="domain" description="DUF4214" evidence="1">
    <location>
        <begin position="594"/>
        <end position="660"/>
    </location>
</feature>
<evidence type="ECO:0000313" key="3">
    <source>
        <dbReference type="Proteomes" id="UP000199026"/>
    </source>
</evidence>
<dbReference type="Pfam" id="PF00353">
    <property type="entry name" value="HemolysinCabind"/>
    <property type="match status" value="2"/>
</dbReference>
<evidence type="ECO:0000259" key="1">
    <source>
        <dbReference type="Pfam" id="PF13946"/>
    </source>
</evidence>
<dbReference type="InterPro" id="IPR011049">
    <property type="entry name" value="Serralysin-like_metalloprot_C"/>
</dbReference>
<dbReference type="InterPro" id="IPR018511">
    <property type="entry name" value="Hemolysin-typ_Ca-bd_CS"/>
</dbReference>
<evidence type="ECO:0000313" key="2">
    <source>
        <dbReference type="EMBL" id="SDY73720.1"/>
    </source>
</evidence>
<dbReference type="OrthoDB" id="9342475at2"/>
<dbReference type="RefSeq" id="WP_089892986.1">
    <property type="nucleotide sequence ID" value="NZ_CALLJM010000014.1"/>
</dbReference>
<dbReference type="GeneID" id="78125435"/>
<dbReference type="Proteomes" id="UP000199026">
    <property type="component" value="Unassembled WGS sequence"/>
</dbReference>
<gene>
    <name evidence="2" type="ORF">SAMN05444486_103490</name>
</gene>
<protein>
    <submittedName>
        <fullName evidence="2">Hemolysin-type calcium-binding repeat-containing protein</fullName>
    </submittedName>
</protein>
<dbReference type="GO" id="GO:0005509">
    <property type="term" value="F:calcium ion binding"/>
    <property type="evidence" value="ECO:0007669"/>
    <property type="project" value="InterPro"/>
</dbReference>
<dbReference type="Gene3D" id="1.10.3130.20">
    <property type="entry name" value="Phycobilisome linker domain"/>
    <property type="match status" value="2"/>
</dbReference>
<dbReference type="GO" id="GO:0005615">
    <property type="term" value="C:extracellular space"/>
    <property type="evidence" value="ECO:0007669"/>
    <property type="project" value="InterPro"/>
</dbReference>
<dbReference type="EMBL" id="FNPR01000003">
    <property type="protein sequence ID" value="SDY73720.1"/>
    <property type="molecule type" value="Genomic_DNA"/>
</dbReference>
<proteinExistence type="predicted"/>